<dbReference type="PANTHER" id="PTHR34825:SF1">
    <property type="entry name" value="AAA-ATPASE-LIKE DOMAIN-CONTAINING PROTEIN"/>
    <property type="match status" value="1"/>
</dbReference>
<keyword evidence="3" id="KW-1185">Reference proteome</keyword>
<dbReference type="EMBL" id="FOSF01000102">
    <property type="protein sequence ID" value="SFK53525.1"/>
    <property type="molecule type" value="Genomic_DNA"/>
</dbReference>
<reference evidence="2 3" key="1">
    <citation type="submission" date="2016-10" db="EMBL/GenBank/DDBJ databases">
        <authorList>
            <person name="Varghese N."/>
            <person name="Submissions S."/>
        </authorList>
    </citation>
    <scope>NUCLEOTIDE SEQUENCE [LARGE SCALE GENOMIC DNA]</scope>
    <source>
        <strain evidence="2 3">22B</strain>
    </source>
</reference>
<organism evidence="2 3">
    <name type="scientific">Succinivibrio dextrinosolvens</name>
    <dbReference type="NCBI Taxonomy" id="83771"/>
    <lineage>
        <taxon>Bacteria</taxon>
        <taxon>Pseudomonadati</taxon>
        <taxon>Pseudomonadota</taxon>
        <taxon>Gammaproteobacteria</taxon>
        <taxon>Aeromonadales</taxon>
        <taxon>Succinivibrionaceae</taxon>
        <taxon>Succinivibrio</taxon>
    </lineage>
</organism>
<proteinExistence type="predicted"/>
<gene>
    <name evidence="2" type="ORF">SAMN04487865_11026</name>
</gene>
<protein>
    <submittedName>
        <fullName evidence="2">Predicted AAA-ATPase</fullName>
    </submittedName>
</protein>
<dbReference type="InterPro" id="IPR018631">
    <property type="entry name" value="AAA-ATPase-like_dom"/>
</dbReference>
<feature type="domain" description="AAA-ATPase-like" evidence="1">
    <location>
        <begin position="29"/>
        <end position="97"/>
    </location>
</feature>
<dbReference type="PANTHER" id="PTHR34825">
    <property type="entry name" value="CONSERVED PROTEIN, WITH A WEAK D-GALACTARATE DEHYDRATASE/ALTRONATE HYDROLASE DOMAIN"/>
    <property type="match status" value="1"/>
</dbReference>
<evidence type="ECO:0000313" key="2">
    <source>
        <dbReference type="EMBL" id="SFK53525.1"/>
    </source>
</evidence>
<dbReference type="Pfam" id="PF09820">
    <property type="entry name" value="AAA-ATPase_like"/>
    <property type="match status" value="1"/>
</dbReference>
<dbReference type="AlphaFoldDB" id="A0A662ZD54"/>
<dbReference type="Proteomes" id="UP000243374">
    <property type="component" value="Unassembled WGS sequence"/>
</dbReference>
<evidence type="ECO:0000313" key="3">
    <source>
        <dbReference type="Proteomes" id="UP000243374"/>
    </source>
</evidence>
<sequence>MREFSDILPHPEKLNRTAATGPNSLLEECLKQLTGSSVVILIDEYDAPLTHTLDEPELNKQIVSYLGAFFNTLKDYKDSCRFIFITGITRIAHVSLFSTFNNLNEITLDDDYSSLLGITESELHNYFDSYVENAASVLEMSKDEVYERLKLRYNGNRFSVHANESVYNPWSVLSFLSKPHNGFENYWYQSSAGTPTLLINYLKDAGHAKQFSELSESEELYVTISELKAKSEATHIPINLLLQQTGYYTLQYNSEADVLLAYPNEEVEESIFNLKRDLYNLKLTSKTNRCMLAIPEYVDAADIESLKTVFNKIIIESITPDSGIFNREVDIRNLIYISIPDSVIYKSRETVNAFGFADMQLVTSITFAKFVN</sequence>
<evidence type="ECO:0000259" key="1">
    <source>
        <dbReference type="Pfam" id="PF09820"/>
    </source>
</evidence>
<accession>A0A662ZD54</accession>
<name>A0A662ZD54_9GAMM</name>